<name>A0A0N4ZEL1_PARTI</name>
<keyword evidence="11" id="KW-1185">Reference proteome</keyword>
<evidence type="ECO:0000313" key="12">
    <source>
        <dbReference type="WBParaSite" id="PTRK_0000611000.1"/>
    </source>
</evidence>
<dbReference type="PROSITE" id="PS51192">
    <property type="entry name" value="HELICASE_ATP_BIND_1"/>
    <property type="match status" value="1"/>
</dbReference>
<evidence type="ECO:0000259" key="10">
    <source>
        <dbReference type="PROSITE" id="PS51194"/>
    </source>
</evidence>
<evidence type="ECO:0000256" key="1">
    <source>
        <dbReference type="ARBA" id="ARBA00008792"/>
    </source>
</evidence>
<keyword evidence="4" id="KW-0378">Hydrolase</keyword>
<dbReference type="WBParaSite" id="PTRK_0000611000.1">
    <property type="protein sequence ID" value="PTRK_0000611000.1"/>
    <property type="gene ID" value="PTRK_0000611000"/>
</dbReference>
<dbReference type="PROSITE" id="PS00690">
    <property type="entry name" value="DEAH_ATP_HELICASE"/>
    <property type="match status" value="1"/>
</dbReference>
<dbReference type="SUPFAM" id="SSF54768">
    <property type="entry name" value="dsRNA-binding domain-like"/>
    <property type="match status" value="1"/>
</dbReference>
<keyword evidence="6" id="KW-0067">ATP-binding</keyword>
<proteinExistence type="inferred from homology"/>
<dbReference type="PANTHER" id="PTHR18934:SF119">
    <property type="entry name" value="ATP-DEPENDENT RNA HELICASE A"/>
    <property type="match status" value="1"/>
</dbReference>
<dbReference type="SMART" id="SM00490">
    <property type="entry name" value="HELICc"/>
    <property type="match status" value="1"/>
</dbReference>
<dbReference type="GO" id="GO:0016887">
    <property type="term" value="F:ATP hydrolysis activity"/>
    <property type="evidence" value="ECO:0007669"/>
    <property type="project" value="TreeGrafter"/>
</dbReference>
<keyword evidence="7" id="KW-0694">RNA-binding</keyword>
<feature type="domain" description="Helicase ATP-binding" evidence="9">
    <location>
        <begin position="334"/>
        <end position="499"/>
    </location>
</feature>
<dbReference type="GO" id="GO:0050684">
    <property type="term" value="P:regulation of mRNA processing"/>
    <property type="evidence" value="ECO:0007669"/>
    <property type="project" value="TreeGrafter"/>
</dbReference>
<dbReference type="Pfam" id="PF00271">
    <property type="entry name" value="Helicase_C"/>
    <property type="match status" value="1"/>
</dbReference>
<evidence type="ECO:0000256" key="3">
    <source>
        <dbReference type="ARBA" id="ARBA00022741"/>
    </source>
</evidence>
<dbReference type="InterPro" id="IPR027417">
    <property type="entry name" value="P-loop_NTPase"/>
</dbReference>
<dbReference type="GO" id="GO:1990904">
    <property type="term" value="C:ribonucleoprotein complex"/>
    <property type="evidence" value="ECO:0007669"/>
    <property type="project" value="TreeGrafter"/>
</dbReference>
<protein>
    <recommendedName>
        <fullName evidence="2">RNA helicase</fullName>
        <ecNumber evidence="2">3.6.4.13</ecNumber>
    </recommendedName>
</protein>
<dbReference type="PANTHER" id="PTHR18934">
    <property type="entry name" value="ATP-DEPENDENT RNA HELICASE"/>
    <property type="match status" value="1"/>
</dbReference>
<dbReference type="PROSITE" id="PS50137">
    <property type="entry name" value="DS_RBD"/>
    <property type="match status" value="1"/>
</dbReference>
<organism evidence="11 12">
    <name type="scientific">Parastrongyloides trichosuri</name>
    <name type="common">Possum-specific nematode worm</name>
    <dbReference type="NCBI Taxonomy" id="131310"/>
    <lineage>
        <taxon>Eukaryota</taxon>
        <taxon>Metazoa</taxon>
        <taxon>Ecdysozoa</taxon>
        <taxon>Nematoda</taxon>
        <taxon>Chromadorea</taxon>
        <taxon>Rhabditida</taxon>
        <taxon>Tylenchina</taxon>
        <taxon>Panagrolaimomorpha</taxon>
        <taxon>Strongyloidoidea</taxon>
        <taxon>Strongyloididae</taxon>
        <taxon>Parastrongyloides</taxon>
    </lineage>
</organism>
<dbReference type="SMART" id="SM00487">
    <property type="entry name" value="DEXDc"/>
    <property type="match status" value="1"/>
</dbReference>
<feature type="domain" description="Helicase C-terminal" evidence="10">
    <location>
        <begin position="568"/>
        <end position="744"/>
    </location>
</feature>
<dbReference type="EC" id="3.6.4.13" evidence="2"/>
<dbReference type="STRING" id="131310.A0A0N4ZEL1"/>
<dbReference type="InterPro" id="IPR002464">
    <property type="entry name" value="DNA/RNA_helicase_DEAH_CS"/>
</dbReference>
<dbReference type="GO" id="GO:0045944">
    <property type="term" value="P:positive regulation of transcription by RNA polymerase II"/>
    <property type="evidence" value="ECO:0007669"/>
    <property type="project" value="TreeGrafter"/>
</dbReference>
<dbReference type="GO" id="GO:0003724">
    <property type="term" value="F:RNA helicase activity"/>
    <property type="evidence" value="ECO:0007669"/>
    <property type="project" value="UniProtKB-EC"/>
</dbReference>
<evidence type="ECO:0000256" key="2">
    <source>
        <dbReference type="ARBA" id="ARBA00012552"/>
    </source>
</evidence>
<dbReference type="SMART" id="SM00847">
    <property type="entry name" value="HA2"/>
    <property type="match status" value="1"/>
</dbReference>
<sequence>MAFVKLYDNGHVYNGCCEHLNKETAKGYCLLEILNKMYRNNEQVIVNINNDGKITKKRFCDDNFEVMEIQPLEIKTPSQYLSSQNKGESIKILDVDVTVENALSILNMLYSKEGKGASNFDAEQIPTYNNESLFEAKLYVNLDGCSRDYYSEGYGRSKKIAKNECAFNVLKQMYENKEYITSTKRHILRNSLLRQCIKIENDDAIFKDLKALYNFLEINLPEFPIQENEFDSNYNIPINPKTFFSIKYFNEEIKKTFHENKKIDRGCSLKGWFPPKSNYNCWSNSYNDCGKFQGMELGEISRILLARENSKIGNEEIENTRIKLPVYMKQDEIIKTISENQAVLIKSNTGSGKSTQIAQFLLKNYILNGKGAEFNCIITQPRRLSAISLAKRVAEELGEKVGDSIGYCVRFDKVDPRPYGSIMYGTIGSILKKLSTSFRGVSHIILDEVHERSLETDFLLIILKKMMMYADLKVILMSATIDTKEFEDYIDDLKVIELKGTTYEIKDLYLDEFIQYYKIYPSRITPPLSFDSDINEWTFENIPKGRNISPLATYFANEIEKDDELPYEIIQKMVEASVNLMFESKNFGSILIFVPGWIEIINCLDSLSTSEMNKKFWLLPLHSNLPPEEQVAVFNSPPQNKIKIIVSTNIAESSITIDDVLYVIDSCKQKSQMIHHETATCIFKINWTSQDCMEQRKGRAGRLRQGYCYRLLTRKLFNSLPKHTEPEIKTAPLHSSVLEIKSLGLQDSYAFLNDGMEKIDERNIREAEEFLQQLSALDQYKNITHTGRILQRLPFSPDIAKCVLTGALFNMADPIAIISGFSSSSLSLFKSTLAPEVILGKSLELCGDFQSDHILPLVMVNKIREKGTDRANNELMEYINFGNIKYLESVEKQIISVLKNEFPHCVFNDYKNLDTSFSCAQMHVLISLLVKSCYPNIALQTGKKSLLDNEGFKVNSNRTSVISNEAYFFKERSPFVIYSQKVVTKFSMLKECSVVSPLHILLFGCSNVVYKGGSEILLDKKYTFEINPKFAQMIIFLKTIIDSLLQSLCTRGYLSEKELAIKHMVRNLVERICTMEYSINGRTFKVDKVMGITKVNFQEIGGITNWI</sequence>
<dbReference type="InterPro" id="IPR011545">
    <property type="entry name" value="DEAD/DEAH_box_helicase_dom"/>
</dbReference>
<dbReference type="Pfam" id="PF07717">
    <property type="entry name" value="OB_NTP_bind"/>
    <property type="match status" value="1"/>
</dbReference>
<evidence type="ECO:0000313" key="11">
    <source>
        <dbReference type="Proteomes" id="UP000038045"/>
    </source>
</evidence>
<evidence type="ECO:0000259" key="9">
    <source>
        <dbReference type="PROSITE" id="PS51192"/>
    </source>
</evidence>
<dbReference type="InterPro" id="IPR001650">
    <property type="entry name" value="Helicase_C-like"/>
</dbReference>
<evidence type="ECO:0000256" key="7">
    <source>
        <dbReference type="PROSITE-ProRule" id="PRU00266"/>
    </source>
</evidence>
<evidence type="ECO:0000256" key="6">
    <source>
        <dbReference type="ARBA" id="ARBA00022840"/>
    </source>
</evidence>
<comment type="similarity">
    <text evidence="1">Belongs to the DEAD box helicase family. DEAH subfamily.</text>
</comment>
<dbReference type="InterPro" id="IPR011709">
    <property type="entry name" value="DEAD-box_helicase_OB_fold"/>
</dbReference>
<dbReference type="GO" id="GO:0005730">
    <property type="term" value="C:nucleolus"/>
    <property type="evidence" value="ECO:0007669"/>
    <property type="project" value="TreeGrafter"/>
</dbReference>
<dbReference type="CDD" id="cd18791">
    <property type="entry name" value="SF2_C_RHA"/>
    <property type="match status" value="1"/>
</dbReference>
<dbReference type="GO" id="GO:0005524">
    <property type="term" value="F:ATP binding"/>
    <property type="evidence" value="ECO:0007669"/>
    <property type="project" value="UniProtKB-KW"/>
</dbReference>
<dbReference type="InterPro" id="IPR014001">
    <property type="entry name" value="Helicase_ATP-bd"/>
</dbReference>
<dbReference type="Pfam" id="PF00270">
    <property type="entry name" value="DEAD"/>
    <property type="match status" value="1"/>
</dbReference>
<dbReference type="GO" id="GO:0043138">
    <property type="term" value="F:3'-5' DNA helicase activity"/>
    <property type="evidence" value="ECO:0007669"/>
    <property type="project" value="TreeGrafter"/>
</dbReference>
<evidence type="ECO:0000256" key="5">
    <source>
        <dbReference type="ARBA" id="ARBA00022806"/>
    </source>
</evidence>
<accession>A0A0N4ZEL1</accession>
<dbReference type="Gene3D" id="1.20.120.1080">
    <property type="match status" value="1"/>
</dbReference>
<keyword evidence="5" id="KW-0347">Helicase</keyword>
<dbReference type="SUPFAM" id="SSF52540">
    <property type="entry name" value="P-loop containing nucleoside triphosphate hydrolases"/>
    <property type="match status" value="1"/>
</dbReference>
<dbReference type="Proteomes" id="UP000038045">
    <property type="component" value="Unplaced"/>
</dbReference>
<dbReference type="GO" id="GO:0003723">
    <property type="term" value="F:RNA binding"/>
    <property type="evidence" value="ECO:0007669"/>
    <property type="project" value="UniProtKB-UniRule"/>
</dbReference>
<dbReference type="Gene3D" id="3.40.50.300">
    <property type="entry name" value="P-loop containing nucleotide triphosphate hydrolases"/>
    <property type="match status" value="2"/>
</dbReference>
<reference evidence="12" key="1">
    <citation type="submission" date="2017-02" db="UniProtKB">
        <authorList>
            <consortium name="WormBaseParasite"/>
        </authorList>
    </citation>
    <scope>IDENTIFICATION</scope>
</reference>
<dbReference type="AlphaFoldDB" id="A0A0N4ZEL1"/>
<keyword evidence="3" id="KW-0547">Nucleotide-binding</keyword>
<dbReference type="PROSITE" id="PS51194">
    <property type="entry name" value="HELICASE_CTER"/>
    <property type="match status" value="1"/>
</dbReference>
<evidence type="ECO:0000256" key="4">
    <source>
        <dbReference type="ARBA" id="ARBA00022801"/>
    </source>
</evidence>
<dbReference type="InterPro" id="IPR007502">
    <property type="entry name" value="Helicase-assoc_dom"/>
</dbReference>
<feature type="domain" description="DRBM" evidence="8">
    <location>
        <begin position="101"/>
        <end position="175"/>
    </location>
</feature>
<dbReference type="Gene3D" id="3.30.160.20">
    <property type="match status" value="1"/>
</dbReference>
<evidence type="ECO:0000259" key="8">
    <source>
        <dbReference type="PROSITE" id="PS50137"/>
    </source>
</evidence>
<dbReference type="InterPro" id="IPR014720">
    <property type="entry name" value="dsRBD_dom"/>
</dbReference>